<organism evidence="1">
    <name type="scientific">uncultured Caudovirales phage</name>
    <dbReference type="NCBI Taxonomy" id="2100421"/>
    <lineage>
        <taxon>Viruses</taxon>
        <taxon>Duplodnaviria</taxon>
        <taxon>Heunggongvirae</taxon>
        <taxon>Uroviricota</taxon>
        <taxon>Caudoviricetes</taxon>
        <taxon>Peduoviridae</taxon>
        <taxon>Maltschvirus</taxon>
        <taxon>Maltschvirus maltsch</taxon>
    </lineage>
</organism>
<dbReference type="Pfam" id="PF13384">
    <property type="entry name" value="HTH_23"/>
    <property type="match status" value="1"/>
</dbReference>
<name>A0A6J5NCH6_9CAUD</name>
<reference evidence="1" key="1">
    <citation type="submission" date="2020-04" db="EMBL/GenBank/DDBJ databases">
        <authorList>
            <person name="Chiriac C."/>
            <person name="Salcher M."/>
            <person name="Ghai R."/>
            <person name="Kavagutti S V."/>
        </authorList>
    </citation>
    <scope>NUCLEOTIDE SEQUENCE</scope>
</reference>
<dbReference type="GO" id="GO:0003677">
    <property type="term" value="F:DNA binding"/>
    <property type="evidence" value="ECO:0007669"/>
    <property type="project" value="UniProtKB-KW"/>
</dbReference>
<dbReference type="EMBL" id="LR796637">
    <property type="protein sequence ID" value="CAB4156382.1"/>
    <property type="molecule type" value="Genomic_DNA"/>
</dbReference>
<accession>A0A6J5NCH6</accession>
<dbReference type="InterPro" id="IPR013324">
    <property type="entry name" value="RNA_pol_sigma_r3/r4-like"/>
</dbReference>
<dbReference type="SUPFAM" id="SSF88659">
    <property type="entry name" value="Sigma3 and sigma4 domains of RNA polymerase sigma factors"/>
    <property type="match status" value="1"/>
</dbReference>
<proteinExistence type="predicted"/>
<keyword evidence="1" id="KW-0371">Homeobox</keyword>
<gene>
    <name evidence="1" type="ORF">UFOVP655_53</name>
</gene>
<evidence type="ECO:0000313" key="1">
    <source>
        <dbReference type="EMBL" id="CAB4156382.1"/>
    </source>
</evidence>
<protein>
    <submittedName>
        <fullName evidence="1">Homeodomain-like domain containing protein</fullName>
    </submittedName>
</protein>
<sequence length="99" mass="11546">MNTTLNAEQLDGKGLEEVRMITDAMREHQSQISDLGKRRKQLILRLRKQRITYREIAEAMGVSEQLIYKIIRNDIDREPVYDEAGNLVRRRGRPAKPAL</sequence>
<keyword evidence="1" id="KW-0238">DNA-binding</keyword>